<accession>L8J9B3</accession>
<dbReference type="PATRIC" id="fig|1056511.3.peg.4071"/>
<dbReference type="AlphaFoldDB" id="L8J9B3"/>
<gene>
    <name evidence="5" type="ORF">C942_03148</name>
</gene>
<protein>
    <recommendedName>
        <fullName evidence="4">RanBP2-type domain-containing protein</fullName>
    </recommendedName>
</protein>
<evidence type="ECO:0000259" key="4">
    <source>
        <dbReference type="PROSITE" id="PS01358"/>
    </source>
</evidence>
<organism evidence="5 6">
    <name type="scientific">Photobacterium marinum</name>
    <dbReference type="NCBI Taxonomy" id="1056511"/>
    <lineage>
        <taxon>Bacteria</taxon>
        <taxon>Pseudomonadati</taxon>
        <taxon>Pseudomonadota</taxon>
        <taxon>Gammaproteobacteria</taxon>
        <taxon>Vibrionales</taxon>
        <taxon>Vibrionaceae</taxon>
        <taxon>Photobacterium</taxon>
    </lineage>
</organism>
<dbReference type="Proteomes" id="UP000011134">
    <property type="component" value="Unassembled WGS sequence"/>
</dbReference>
<evidence type="ECO:0000256" key="2">
    <source>
        <dbReference type="ARBA" id="ARBA00022771"/>
    </source>
</evidence>
<reference evidence="5 6" key="1">
    <citation type="submission" date="2012-12" db="EMBL/GenBank/DDBJ databases">
        <title>Genome Assembly of Photobacterium sp. AK15.</title>
        <authorList>
            <person name="Khatri I."/>
            <person name="Vaidya B."/>
            <person name="Srinivas T.N.R."/>
            <person name="Subramanian S."/>
            <person name="Pinnaka A."/>
        </authorList>
    </citation>
    <scope>NUCLEOTIDE SEQUENCE [LARGE SCALE GENOMIC DNA]</scope>
    <source>
        <strain evidence="5 6">AK15</strain>
    </source>
</reference>
<dbReference type="EMBL" id="AMZO01000033">
    <property type="protein sequence ID" value="ELR64067.1"/>
    <property type="molecule type" value="Genomic_DNA"/>
</dbReference>
<evidence type="ECO:0000256" key="1">
    <source>
        <dbReference type="ARBA" id="ARBA00022723"/>
    </source>
</evidence>
<dbReference type="Pfam" id="PF24463">
    <property type="entry name" value="DUF7577"/>
    <property type="match status" value="1"/>
</dbReference>
<evidence type="ECO:0000313" key="5">
    <source>
        <dbReference type="EMBL" id="ELR64067.1"/>
    </source>
</evidence>
<dbReference type="PROSITE" id="PS01358">
    <property type="entry name" value="ZF_RANBP2_1"/>
    <property type="match status" value="1"/>
</dbReference>
<name>L8J9B3_9GAMM</name>
<dbReference type="InterPro" id="IPR001876">
    <property type="entry name" value="Znf_RanBP2"/>
</dbReference>
<feature type="domain" description="RanBP2-type" evidence="4">
    <location>
        <begin position="79"/>
        <end position="98"/>
    </location>
</feature>
<dbReference type="InterPro" id="IPR018551">
    <property type="entry name" value="DUF2007"/>
</dbReference>
<evidence type="ECO:0000256" key="3">
    <source>
        <dbReference type="ARBA" id="ARBA00022833"/>
    </source>
</evidence>
<sequence>MNEPWVKVYNAANNLEAHSLKGMLENENIAVQLSGESLGSAAGELPADVVQVGIWVCENQVTAARVLIERYENADYPDWRCPNCGEQNEGQFEICWQCGHDKHTF</sequence>
<proteinExistence type="predicted"/>
<keyword evidence="1" id="KW-0479">Metal-binding</keyword>
<evidence type="ECO:0000313" key="6">
    <source>
        <dbReference type="Proteomes" id="UP000011134"/>
    </source>
</evidence>
<dbReference type="GO" id="GO:0008270">
    <property type="term" value="F:zinc ion binding"/>
    <property type="evidence" value="ECO:0007669"/>
    <property type="project" value="UniProtKB-KW"/>
</dbReference>
<keyword evidence="3" id="KW-0862">Zinc</keyword>
<dbReference type="Pfam" id="PF09413">
    <property type="entry name" value="DUF2007"/>
    <property type="match status" value="1"/>
</dbReference>
<keyword evidence="6" id="KW-1185">Reference proteome</keyword>
<dbReference type="RefSeq" id="WP_007469556.1">
    <property type="nucleotide sequence ID" value="NZ_AMZO01000033.1"/>
</dbReference>
<dbReference type="InterPro" id="IPR055999">
    <property type="entry name" value="DUF7577"/>
</dbReference>
<comment type="caution">
    <text evidence="5">The sequence shown here is derived from an EMBL/GenBank/DDBJ whole genome shotgun (WGS) entry which is preliminary data.</text>
</comment>
<dbReference type="OrthoDB" id="9814654at2"/>
<keyword evidence="2" id="KW-0863">Zinc-finger</keyword>